<dbReference type="InterPro" id="IPR029058">
    <property type="entry name" value="AB_hydrolase_fold"/>
</dbReference>
<evidence type="ECO:0000259" key="4">
    <source>
        <dbReference type="Pfam" id="PF06441"/>
    </source>
</evidence>
<evidence type="ECO:0000256" key="1">
    <source>
        <dbReference type="ARBA" id="ARBA00010088"/>
    </source>
</evidence>
<dbReference type="GO" id="GO:0016787">
    <property type="term" value="F:hydrolase activity"/>
    <property type="evidence" value="ECO:0007669"/>
    <property type="project" value="UniProtKB-KW"/>
</dbReference>
<evidence type="ECO:0000256" key="2">
    <source>
        <dbReference type="ARBA" id="ARBA00022797"/>
    </source>
</evidence>
<keyword evidence="2" id="KW-0058">Aromatic hydrocarbons catabolism</keyword>
<organism evidence="5 6">
    <name type="scientific">Actinomadura miaoliensis</name>
    <dbReference type="NCBI Taxonomy" id="430685"/>
    <lineage>
        <taxon>Bacteria</taxon>
        <taxon>Bacillati</taxon>
        <taxon>Actinomycetota</taxon>
        <taxon>Actinomycetes</taxon>
        <taxon>Streptosporangiales</taxon>
        <taxon>Thermomonosporaceae</taxon>
        <taxon>Actinomadura</taxon>
    </lineage>
</organism>
<accession>A0ABP7WN10</accession>
<protein>
    <submittedName>
        <fullName evidence="5">Alpha/beta fold hydrolase</fullName>
    </submittedName>
</protein>
<keyword evidence="6" id="KW-1185">Reference proteome</keyword>
<dbReference type="Pfam" id="PF06441">
    <property type="entry name" value="EHN"/>
    <property type="match status" value="1"/>
</dbReference>
<dbReference type="EMBL" id="BAAAZG010000047">
    <property type="protein sequence ID" value="GAA4092656.1"/>
    <property type="molecule type" value="Genomic_DNA"/>
</dbReference>
<sequence length="386" mass="43138">MKPFRIEIPQADLDDLHRRIAATRWPEKLPDVGWSRGVPTAYLKELAEYWRTTYDWRAMEARLNRHPQFVTEIDGANVHFLHVRSPEPDATPLLITHGWPGSVAEFLDVIDPLTDPRNHGGDPADAFHLVIPSMPGYGFSGPTEQTGWTLQRVGAAWAELMRRLGYDRYVPQGGDFGAPVSIMTALADPEHVAGVHLNMLATMPSGDPADLEGLSEEDQARIARSQRFNDELSGTMKLHSTRPHTVAYALTDSPVGQLAYIVEKFRDWADAAEVPEDAVDRDLMLTIATIFWFTGTAGSSNQTYYEVVDTLPINMTTGRYPPISAPLGIAIFPRGAFVAVRRFAERDFPTLAHWTEFDRGGHFAAMEEPDLFVQDLRAFARLLKKG</sequence>
<evidence type="ECO:0000256" key="3">
    <source>
        <dbReference type="ARBA" id="ARBA00022801"/>
    </source>
</evidence>
<reference evidence="6" key="1">
    <citation type="journal article" date="2019" name="Int. J. Syst. Evol. Microbiol.">
        <title>The Global Catalogue of Microorganisms (GCM) 10K type strain sequencing project: providing services to taxonomists for standard genome sequencing and annotation.</title>
        <authorList>
            <consortium name="The Broad Institute Genomics Platform"/>
            <consortium name="The Broad Institute Genome Sequencing Center for Infectious Disease"/>
            <person name="Wu L."/>
            <person name="Ma J."/>
        </authorList>
    </citation>
    <scope>NUCLEOTIDE SEQUENCE [LARGE SCALE GENOMIC DNA]</scope>
    <source>
        <strain evidence="6">JCM 16702</strain>
    </source>
</reference>
<evidence type="ECO:0000313" key="5">
    <source>
        <dbReference type="EMBL" id="GAA4092656.1"/>
    </source>
</evidence>
<dbReference type="InterPro" id="IPR000639">
    <property type="entry name" value="Epox_hydrolase-like"/>
</dbReference>
<dbReference type="InterPro" id="IPR016292">
    <property type="entry name" value="Epoxide_hydrolase"/>
</dbReference>
<evidence type="ECO:0000313" key="6">
    <source>
        <dbReference type="Proteomes" id="UP001500683"/>
    </source>
</evidence>
<comment type="similarity">
    <text evidence="1">Belongs to the peptidase S33 family.</text>
</comment>
<dbReference type="Proteomes" id="UP001500683">
    <property type="component" value="Unassembled WGS sequence"/>
</dbReference>
<dbReference type="InterPro" id="IPR010497">
    <property type="entry name" value="Epoxide_hydro_N"/>
</dbReference>
<feature type="domain" description="Epoxide hydrolase N-terminal" evidence="4">
    <location>
        <begin position="1"/>
        <end position="106"/>
    </location>
</feature>
<dbReference type="PANTHER" id="PTHR21661">
    <property type="entry name" value="EPOXIDE HYDROLASE 1-RELATED"/>
    <property type="match status" value="1"/>
</dbReference>
<dbReference type="PANTHER" id="PTHR21661:SF35">
    <property type="entry name" value="EPOXIDE HYDROLASE"/>
    <property type="match status" value="1"/>
</dbReference>
<gene>
    <name evidence="5" type="ORF">GCM10022214_62970</name>
</gene>
<dbReference type="PIRSF" id="PIRSF001112">
    <property type="entry name" value="Epoxide_hydrolase"/>
    <property type="match status" value="1"/>
</dbReference>
<name>A0ABP7WN10_9ACTN</name>
<dbReference type="SUPFAM" id="SSF53474">
    <property type="entry name" value="alpha/beta-Hydrolases"/>
    <property type="match status" value="1"/>
</dbReference>
<dbReference type="PRINTS" id="PR00412">
    <property type="entry name" value="EPOXHYDRLASE"/>
</dbReference>
<dbReference type="RefSeq" id="WP_344954849.1">
    <property type="nucleotide sequence ID" value="NZ_BAAAZG010000047.1"/>
</dbReference>
<comment type="caution">
    <text evidence="5">The sequence shown here is derived from an EMBL/GenBank/DDBJ whole genome shotgun (WGS) entry which is preliminary data.</text>
</comment>
<keyword evidence="3 5" id="KW-0378">Hydrolase</keyword>
<dbReference type="Gene3D" id="3.40.50.1820">
    <property type="entry name" value="alpha/beta hydrolase"/>
    <property type="match status" value="1"/>
</dbReference>
<proteinExistence type="inferred from homology"/>